<evidence type="ECO:0008006" key="5">
    <source>
        <dbReference type="Google" id="ProtNLM"/>
    </source>
</evidence>
<protein>
    <recommendedName>
        <fullName evidence="5">Lipoprotein</fullName>
    </recommendedName>
</protein>
<accession>A0A1G8MQX9</accession>
<keyword evidence="4" id="KW-1185">Reference proteome</keyword>
<feature type="signal peptide" evidence="2">
    <location>
        <begin position="1"/>
        <end position="36"/>
    </location>
</feature>
<dbReference type="EMBL" id="FNDT01000019">
    <property type="protein sequence ID" value="SDI70458.1"/>
    <property type="molecule type" value="Genomic_DNA"/>
</dbReference>
<keyword evidence="2" id="KW-0732">Signal</keyword>
<organism evidence="3 4">
    <name type="scientific">Arthrobacter subterraneus</name>
    <dbReference type="NCBI Taxonomy" id="335973"/>
    <lineage>
        <taxon>Bacteria</taxon>
        <taxon>Bacillati</taxon>
        <taxon>Actinomycetota</taxon>
        <taxon>Actinomycetes</taxon>
        <taxon>Micrococcales</taxon>
        <taxon>Micrococcaceae</taxon>
        <taxon>Arthrobacter</taxon>
    </lineage>
</organism>
<dbReference type="Proteomes" id="UP000199258">
    <property type="component" value="Unassembled WGS sequence"/>
</dbReference>
<sequence>MKPSLTARKHGKLYFRASTAGLIAATLMVCTACFNADRTGSTSDDSPTAEPTPTSTYTPSHSAGGGPQAPETSVPANPEWLPGDEEAAKDVAVNAMRDFARPNVEEKQWANEFARWLTPKATADYSAVDPANVPATEVTGPASLEIDRANGFGATATVPTDVGDYQVQLLRQGQDEPWKVNRLYPPEGAS</sequence>
<name>A0A1G8MQX9_9MICC</name>
<evidence type="ECO:0000313" key="4">
    <source>
        <dbReference type="Proteomes" id="UP000199258"/>
    </source>
</evidence>
<evidence type="ECO:0000256" key="2">
    <source>
        <dbReference type="SAM" id="SignalP"/>
    </source>
</evidence>
<gene>
    <name evidence="3" type="ORF">SAMN04488693_11931</name>
</gene>
<dbReference type="AlphaFoldDB" id="A0A1G8MQX9"/>
<reference evidence="3 4" key="1">
    <citation type="submission" date="2016-10" db="EMBL/GenBank/DDBJ databases">
        <authorList>
            <person name="de Groot N.N."/>
        </authorList>
    </citation>
    <scope>NUCLEOTIDE SEQUENCE [LARGE SCALE GENOMIC DNA]</scope>
    <source>
        <strain evidence="3 4">NP_1H</strain>
    </source>
</reference>
<evidence type="ECO:0000313" key="3">
    <source>
        <dbReference type="EMBL" id="SDI70458.1"/>
    </source>
</evidence>
<dbReference type="RefSeq" id="WP_245702895.1">
    <property type="nucleotide sequence ID" value="NZ_FNDT01000019.1"/>
</dbReference>
<evidence type="ECO:0000256" key="1">
    <source>
        <dbReference type="SAM" id="MobiDB-lite"/>
    </source>
</evidence>
<proteinExistence type="predicted"/>
<feature type="compositionally biased region" description="Low complexity" evidence="1">
    <location>
        <begin position="41"/>
        <end position="62"/>
    </location>
</feature>
<feature type="chain" id="PRO_5011718630" description="Lipoprotein" evidence="2">
    <location>
        <begin position="37"/>
        <end position="190"/>
    </location>
</feature>
<dbReference type="STRING" id="335973.SAMN04488693_11931"/>
<feature type="region of interest" description="Disordered" evidence="1">
    <location>
        <begin position="38"/>
        <end position="82"/>
    </location>
</feature>